<dbReference type="AlphaFoldDB" id="A0A9N8GZB4"/>
<reference evidence="3" key="1">
    <citation type="submission" date="2020-06" db="EMBL/GenBank/DDBJ databases">
        <authorList>
            <consortium name="Plant Systems Biology data submission"/>
        </authorList>
    </citation>
    <scope>NUCLEOTIDE SEQUENCE</scope>
    <source>
        <strain evidence="3">D6</strain>
    </source>
</reference>
<keyword evidence="2" id="KW-0812">Transmembrane</keyword>
<feature type="transmembrane region" description="Helical" evidence="2">
    <location>
        <begin position="32"/>
        <end position="52"/>
    </location>
</feature>
<name>A0A9N8GZB4_9STRA</name>
<feature type="compositionally biased region" description="Polar residues" evidence="1">
    <location>
        <begin position="578"/>
        <end position="593"/>
    </location>
</feature>
<feature type="region of interest" description="Disordered" evidence="1">
    <location>
        <begin position="866"/>
        <end position="921"/>
    </location>
</feature>
<feature type="compositionally biased region" description="Polar residues" evidence="1">
    <location>
        <begin position="333"/>
        <end position="404"/>
    </location>
</feature>
<dbReference type="Proteomes" id="UP001153069">
    <property type="component" value="Unassembled WGS sequence"/>
</dbReference>
<proteinExistence type="predicted"/>
<feature type="compositionally biased region" description="Low complexity" evidence="1">
    <location>
        <begin position="784"/>
        <end position="835"/>
    </location>
</feature>
<gene>
    <name evidence="3" type="ORF">SEMRO_2_G001100.1</name>
</gene>
<feature type="compositionally biased region" description="Low complexity" evidence="1">
    <location>
        <begin position="648"/>
        <end position="661"/>
    </location>
</feature>
<keyword evidence="2" id="KW-0472">Membrane</keyword>
<evidence type="ECO:0000256" key="1">
    <source>
        <dbReference type="SAM" id="MobiDB-lite"/>
    </source>
</evidence>
<feature type="region of interest" description="Disordered" evidence="1">
    <location>
        <begin position="572"/>
        <end position="593"/>
    </location>
</feature>
<feature type="compositionally biased region" description="Polar residues" evidence="1">
    <location>
        <begin position="263"/>
        <end position="272"/>
    </location>
</feature>
<protein>
    <submittedName>
        <fullName evidence="3">Uncharacterized protein</fullName>
    </submittedName>
</protein>
<feature type="compositionally biased region" description="Polar residues" evidence="1">
    <location>
        <begin position="733"/>
        <end position="753"/>
    </location>
</feature>
<feature type="compositionally biased region" description="Polar residues" evidence="1">
    <location>
        <begin position="626"/>
        <end position="647"/>
    </location>
</feature>
<evidence type="ECO:0000313" key="3">
    <source>
        <dbReference type="EMBL" id="CAB9496133.1"/>
    </source>
</evidence>
<evidence type="ECO:0000313" key="4">
    <source>
        <dbReference type="Proteomes" id="UP001153069"/>
    </source>
</evidence>
<feature type="compositionally biased region" description="Low complexity" evidence="1">
    <location>
        <begin position="273"/>
        <end position="303"/>
    </location>
</feature>
<feature type="region of interest" description="Disordered" evidence="1">
    <location>
        <begin position="140"/>
        <end position="168"/>
    </location>
</feature>
<keyword evidence="4" id="KW-1185">Reference proteome</keyword>
<feature type="compositionally biased region" description="Low complexity" evidence="1">
    <location>
        <begin position="607"/>
        <end position="625"/>
    </location>
</feature>
<feature type="compositionally biased region" description="Basic and acidic residues" evidence="1">
    <location>
        <begin position="141"/>
        <end position="153"/>
    </location>
</feature>
<organism evidence="3 4">
    <name type="scientific">Seminavis robusta</name>
    <dbReference type="NCBI Taxonomy" id="568900"/>
    <lineage>
        <taxon>Eukaryota</taxon>
        <taxon>Sar</taxon>
        <taxon>Stramenopiles</taxon>
        <taxon>Ochrophyta</taxon>
        <taxon>Bacillariophyta</taxon>
        <taxon>Bacillariophyceae</taxon>
        <taxon>Bacillariophycidae</taxon>
        <taxon>Naviculales</taxon>
        <taxon>Naviculaceae</taxon>
        <taxon>Seminavis</taxon>
    </lineage>
</organism>
<feature type="region of interest" description="Disordered" evidence="1">
    <location>
        <begin position="777"/>
        <end position="851"/>
    </location>
</feature>
<feature type="region of interest" description="Disordered" evidence="1">
    <location>
        <begin position="606"/>
        <end position="761"/>
    </location>
</feature>
<feature type="region of interest" description="Disordered" evidence="1">
    <location>
        <begin position="235"/>
        <end position="428"/>
    </location>
</feature>
<dbReference type="EMBL" id="CAICTM010000002">
    <property type="protein sequence ID" value="CAB9496133.1"/>
    <property type="molecule type" value="Genomic_DNA"/>
</dbReference>
<keyword evidence="2" id="KW-1133">Transmembrane helix</keyword>
<feature type="compositionally biased region" description="Polar residues" evidence="1">
    <location>
        <begin position="485"/>
        <end position="500"/>
    </location>
</feature>
<feature type="region of interest" description="Disordered" evidence="1">
    <location>
        <begin position="468"/>
        <end position="500"/>
    </location>
</feature>
<comment type="caution">
    <text evidence="3">The sequence shown here is derived from an EMBL/GenBank/DDBJ whole genome shotgun (WGS) entry which is preliminary data.</text>
</comment>
<feature type="compositionally biased region" description="Pro residues" evidence="1">
    <location>
        <begin position="662"/>
        <end position="676"/>
    </location>
</feature>
<sequence>MRDCQIDLVAVGFEDRRQEQPHARKDSTCKGLLLIVILLCATLFCSIGSMIGDRPELLRGLQTETGIEESADADTNAYDYPVMNNQPPTSSVENRRKATGMMYPYLTMQTRNRNRNRNRNRAQRHRRVLEKPRLNLVVRGSQEEKDRAEERFWTESSTEGGTDDGGPGRLVIFGGEITGPGIARATTASSIPSSFANPTTLPPARARAYPTIIQSGAAETPTKLTRGVALLSQTATGGLEKSLSRPRQQNGGNGRPPRPDDAQVQSESLGTTSPSPSRAPSRAPSSSSSFWSSSSSSPSWRSSLMPTNYPTTSGEAIESDGSSNVFIRPAATGSKNTRPAKFTTSSSSWSQANDVTSSPTPALTGSIAPSQTENPSQSAVARPSIDQTLSPTSEPTQEPTSEQKLSMKHMEENPSKKIGREIATSESDLSLSQGKYVMDLLETWLSTSSNPQADLASLQHLFAKLTPAPTASPSGAPSTHAPSDSPITLTPTSGPVTNPTWMPTAMPTWQQTELPTAVGTTWMPTTGPTAGTAADLDQTVIPSTETSIENMEQTTDSTVDQTTLESQSVTILGEGASPNPTNDLRPNVLQASSNPASEQLLVSTAAPTDYSSDDPSSDHSSGPPSLGQSDGPTQVTASEANVISVTQSPSPSLGPSSAPSLGPSPAPSLGPSPAPSLGPSSRPSLGPSSAPSLILSSEPSLETSSAPSLIPSSAPSLGPSSTPSLGPSSAPSFTPSISPSLGPSSALSFTPSISPTPAPTMPSKLEAFLLLVQQAIDPSPQPTPLLSSAPSASSDATSQEPSFYSSPSESPSVESSLGSSAGTSSSSLPSTGPSQGPSPSPTIIPTAAPVQPSDVQQAYMQMFHHETSVPTSSPSKSSIPSSPPSESSAPTAPQNQSPTPSLEPSGSASLPANHVELVGNNGEPATAFPLAHCQGDCDQDGDCAGNLTCWQRNSNDFVPGCVGGETHNKDTDFCVLPEDLLPLLMATPLTAVVESVSSHNQTANQVERIGNNGAPASAFPLPHCKGDCDYDEDCAGNLTCWQRNANETVPGCLGGETFNEATDICVLPEDALASQESFSPQSLQDDLVERIGNDGKPASVFPLPRCKGDCDYDDECSGDLICWQRNANDYVPGCVGGETLNDGTDVCVLPEDTPTQTPTSSPGTPS</sequence>
<feature type="compositionally biased region" description="Basic and acidic residues" evidence="1">
    <location>
        <begin position="408"/>
        <end position="420"/>
    </location>
</feature>
<evidence type="ECO:0000256" key="2">
    <source>
        <dbReference type="SAM" id="Phobius"/>
    </source>
</evidence>
<accession>A0A9N8GZB4</accession>
<feature type="compositionally biased region" description="Low complexity" evidence="1">
    <location>
        <begin position="468"/>
        <end position="483"/>
    </location>
</feature>
<feature type="compositionally biased region" description="Low complexity" evidence="1">
    <location>
        <begin position="868"/>
        <end position="893"/>
    </location>
</feature>
<feature type="compositionally biased region" description="Low complexity" evidence="1">
    <location>
        <begin position="677"/>
        <end position="732"/>
    </location>
</feature>
<feature type="compositionally biased region" description="Polar residues" evidence="1">
    <location>
        <begin position="304"/>
        <end position="325"/>
    </location>
</feature>
<feature type="compositionally biased region" description="Polar residues" evidence="1">
    <location>
        <begin position="894"/>
        <end position="910"/>
    </location>
</feature>